<dbReference type="Gene3D" id="1.10.10.60">
    <property type="entry name" value="Homeodomain-like"/>
    <property type="match status" value="1"/>
</dbReference>
<evidence type="ECO:0000256" key="2">
    <source>
        <dbReference type="ARBA" id="ARBA00023125"/>
    </source>
</evidence>
<dbReference type="RefSeq" id="WP_377023184.1">
    <property type="nucleotide sequence ID" value="NZ_JBHLTS010000022.1"/>
</dbReference>
<dbReference type="PANTHER" id="PTHR43280:SF32">
    <property type="entry name" value="TRANSCRIPTIONAL REGULATORY PROTEIN"/>
    <property type="match status" value="1"/>
</dbReference>
<accession>A0ABV6L791</accession>
<dbReference type="Gene3D" id="2.60.120.10">
    <property type="entry name" value="Jelly Rolls"/>
    <property type="match status" value="1"/>
</dbReference>
<dbReference type="InterPro" id="IPR009057">
    <property type="entry name" value="Homeodomain-like_sf"/>
</dbReference>
<comment type="caution">
    <text evidence="5">The sequence shown here is derived from an EMBL/GenBank/DDBJ whole genome shotgun (WGS) entry which is preliminary data.</text>
</comment>
<dbReference type="Pfam" id="PF02311">
    <property type="entry name" value="AraC_binding"/>
    <property type="match status" value="1"/>
</dbReference>
<dbReference type="PROSITE" id="PS01124">
    <property type="entry name" value="HTH_ARAC_FAMILY_2"/>
    <property type="match status" value="1"/>
</dbReference>
<dbReference type="Pfam" id="PF12833">
    <property type="entry name" value="HTH_18"/>
    <property type="match status" value="1"/>
</dbReference>
<dbReference type="SUPFAM" id="SSF46689">
    <property type="entry name" value="Homeodomain-like"/>
    <property type="match status" value="1"/>
</dbReference>
<protein>
    <submittedName>
        <fullName evidence="5">Helix-turn-helix transcriptional regulator</fullName>
    </submittedName>
</protein>
<dbReference type="InterPro" id="IPR037923">
    <property type="entry name" value="HTH-like"/>
</dbReference>
<feature type="domain" description="HTH araC/xylS-type" evidence="4">
    <location>
        <begin position="189"/>
        <end position="287"/>
    </location>
</feature>
<dbReference type="Proteomes" id="UP001589828">
    <property type="component" value="Unassembled WGS sequence"/>
</dbReference>
<dbReference type="InterPro" id="IPR018060">
    <property type="entry name" value="HTH_AraC"/>
</dbReference>
<evidence type="ECO:0000256" key="1">
    <source>
        <dbReference type="ARBA" id="ARBA00023015"/>
    </source>
</evidence>
<keyword evidence="6" id="KW-1185">Reference proteome</keyword>
<evidence type="ECO:0000259" key="4">
    <source>
        <dbReference type="PROSITE" id="PS01124"/>
    </source>
</evidence>
<dbReference type="InterPro" id="IPR020449">
    <property type="entry name" value="Tscrpt_reg_AraC-type_HTH"/>
</dbReference>
<sequence length="293" mass="34360">MKSEFKVYDICEFSLDRQQDIIVSRFAVYLKNLKKLHFPHRHDFYHMILFTEGGGGFSIDFQNFKVQPYRMYFMAPGQVHGWDFEGDMDGYVINFSAQFFQSFLLKSDYLDQFYFLNGIAGDSVIDIVEEQRTSIINILENAVKEMEKQYRFKTDAIRVWILQLFLQIGNMNVRNEAHAADSYNMTLLRNFEKLIEKNYLNLRLPKQYAELLFITPNHLNALCNGTLGKSAGDLIRNRIALEAKRMLINFSLTVTEVAYALNFEDNSYFCKFFKKQTGVSPDGFRKHIHKDTD</sequence>
<keyword evidence="2" id="KW-0238">DNA-binding</keyword>
<reference evidence="5 6" key="1">
    <citation type="submission" date="2024-09" db="EMBL/GenBank/DDBJ databases">
        <authorList>
            <person name="Sun Q."/>
            <person name="Mori K."/>
        </authorList>
    </citation>
    <scope>NUCLEOTIDE SEQUENCE [LARGE SCALE GENOMIC DNA]</scope>
    <source>
        <strain evidence="5 6">NCAIM B.02415</strain>
    </source>
</reference>
<organism evidence="5 6">
    <name type="scientific">Mucilaginibacter angelicae</name>
    <dbReference type="NCBI Taxonomy" id="869718"/>
    <lineage>
        <taxon>Bacteria</taxon>
        <taxon>Pseudomonadati</taxon>
        <taxon>Bacteroidota</taxon>
        <taxon>Sphingobacteriia</taxon>
        <taxon>Sphingobacteriales</taxon>
        <taxon>Sphingobacteriaceae</taxon>
        <taxon>Mucilaginibacter</taxon>
    </lineage>
</organism>
<dbReference type="InterPro" id="IPR014710">
    <property type="entry name" value="RmlC-like_jellyroll"/>
</dbReference>
<dbReference type="InterPro" id="IPR003313">
    <property type="entry name" value="AraC-bd"/>
</dbReference>
<dbReference type="SMART" id="SM00342">
    <property type="entry name" value="HTH_ARAC"/>
    <property type="match status" value="1"/>
</dbReference>
<dbReference type="PANTHER" id="PTHR43280">
    <property type="entry name" value="ARAC-FAMILY TRANSCRIPTIONAL REGULATOR"/>
    <property type="match status" value="1"/>
</dbReference>
<dbReference type="SUPFAM" id="SSF51215">
    <property type="entry name" value="Regulatory protein AraC"/>
    <property type="match status" value="1"/>
</dbReference>
<evidence type="ECO:0000256" key="3">
    <source>
        <dbReference type="ARBA" id="ARBA00023163"/>
    </source>
</evidence>
<evidence type="ECO:0000313" key="6">
    <source>
        <dbReference type="Proteomes" id="UP001589828"/>
    </source>
</evidence>
<keyword evidence="1" id="KW-0805">Transcription regulation</keyword>
<keyword evidence="3" id="KW-0804">Transcription</keyword>
<dbReference type="PRINTS" id="PR00032">
    <property type="entry name" value="HTHARAC"/>
</dbReference>
<evidence type="ECO:0000313" key="5">
    <source>
        <dbReference type="EMBL" id="MFC0515349.1"/>
    </source>
</evidence>
<gene>
    <name evidence="5" type="ORF">ACFFGT_14110</name>
</gene>
<name>A0ABV6L791_9SPHI</name>
<dbReference type="EMBL" id="JBHLTS010000022">
    <property type="protein sequence ID" value="MFC0515349.1"/>
    <property type="molecule type" value="Genomic_DNA"/>
</dbReference>
<proteinExistence type="predicted"/>